<protein>
    <submittedName>
        <fullName evidence="1">Uncharacterized protein</fullName>
    </submittedName>
</protein>
<reference evidence="1" key="1">
    <citation type="journal article" date="2022" name="Int. J. Mol. Sci.">
        <title>Draft Genome of Tanacetum Coccineum: Genomic Comparison of Closely Related Tanacetum-Family Plants.</title>
        <authorList>
            <person name="Yamashiro T."/>
            <person name="Shiraishi A."/>
            <person name="Nakayama K."/>
            <person name="Satake H."/>
        </authorList>
    </citation>
    <scope>NUCLEOTIDE SEQUENCE</scope>
</reference>
<name>A0ABQ5EEX0_9ASTR</name>
<dbReference type="EMBL" id="BQNB010016239">
    <property type="protein sequence ID" value="GJT49438.1"/>
    <property type="molecule type" value="Genomic_DNA"/>
</dbReference>
<sequence>MDDPNITMEEYIRLEEEKAPRHGRTFNWQTATFGKVESYEDKDDCFINFETEFPAIVFDNTLISDTAPLCAPTVSPPNKNKIDFRISLDESDDEDYTVIFDENSFSYKVISINDLKTDSENDNDKNNMPSSPKPTVDYLDNLDFFNDFENEFPAVVYNDGLTSKPDLEIGPSLKNSLKFYNLFDHDEEEEAEDDDDPNMIDDVPEIFKIEDNLFNFDTPLCIAFKEFNYLLKINPDLFTYDIQGIKTYDEYEQELNNDKTRGLDEQCNYGVTCQDKAKRRNSGTKMKTFEENCYLLLYVVSSKEDTAYQRQLITRIRVIINSRSGVSLFTYTSYAQLVISQRYKVNEIDGN</sequence>
<keyword evidence="2" id="KW-1185">Reference proteome</keyword>
<accession>A0ABQ5EEX0</accession>
<proteinExistence type="predicted"/>
<organism evidence="1 2">
    <name type="scientific">Tanacetum coccineum</name>
    <dbReference type="NCBI Taxonomy" id="301880"/>
    <lineage>
        <taxon>Eukaryota</taxon>
        <taxon>Viridiplantae</taxon>
        <taxon>Streptophyta</taxon>
        <taxon>Embryophyta</taxon>
        <taxon>Tracheophyta</taxon>
        <taxon>Spermatophyta</taxon>
        <taxon>Magnoliopsida</taxon>
        <taxon>eudicotyledons</taxon>
        <taxon>Gunneridae</taxon>
        <taxon>Pentapetalae</taxon>
        <taxon>asterids</taxon>
        <taxon>campanulids</taxon>
        <taxon>Asterales</taxon>
        <taxon>Asteraceae</taxon>
        <taxon>Asteroideae</taxon>
        <taxon>Anthemideae</taxon>
        <taxon>Anthemidinae</taxon>
        <taxon>Tanacetum</taxon>
    </lineage>
</organism>
<evidence type="ECO:0000313" key="1">
    <source>
        <dbReference type="EMBL" id="GJT49438.1"/>
    </source>
</evidence>
<gene>
    <name evidence="1" type="ORF">Tco_0975595</name>
</gene>
<evidence type="ECO:0000313" key="2">
    <source>
        <dbReference type="Proteomes" id="UP001151760"/>
    </source>
</evidence>
<dbReference type="Proteomes" id="UP001151760">
    <property type="component" value="Unassembled WGS sequence"/>
</dbReference>
<reference evidence="1" key="2">
    <citation type="submission" date="2022-01" db="EMBL/GenBank/DDBJ databases">
        <authorList>
            <person name="Yamashiro T."/>
            <person name="Shiraishi A."/>
            <person name="Satake H."/>
            <person name="Nakayama K."/>
        </authorList>
    </citation>
    <scope>NUCLEOTIDE SEQUENCE</scope>
</reference>
<comment type="caution">
    <text evidence="1">The sequence shown here is derived from an EMBL/GenBank/DDBJ whole genome shotgun (WGS) entry which is preliminary data.</text>
</comment>